<proteinExistence type="predicted"/>
<accession>A0AAE0L3A9</accession>
<evidence type="ECO:0000313" key="2">
    <source>
        <dbReference type="EMBL" id="KAK3270601.1"/>
    </source>
</evidence>
<sequence>MKEAYNGRDALLEVCSHLAAERAPEEVRECLAGAWLVASPKDNLGVNTCTSGGRDALLEVCSHLAAGRAPEEVREWLAGARLVALLKDNLGVSVRTIACGELLRKLVAKIICKQCAKASKGQLCGWRQDAEHGGPLGPLYLAAPLQTLLEWFQEGHPKVVIFNFLDDAFFMGPSIATADANCTYMETAPIGLDIQWMESAAFLPEGDASCFADGMPGVPPKMMREAAEGHERRMQEAQRDLLPSDGLAWNSYEFITLPHRMGLTKVARVTGVAWFGQHVLFDVATARPMLDAHLGTAMMPPGAAARKVEESKVVTYGDVHPHQFVPFGVEVYGKLRGGPERRLGGGEMARVARGVEVSRLQRHGSSAPAVQVQNGSGVARLAEVGRLQRHNSTVLAGQPQRGSGGPVRLREQRGGPMRELGGGDMARAARGAGMNWL</sequence>
<gene>
    <name evidence="2" type="ORF">CYMTET_21006</name>
</gene>
<keyword evidence="3" id="KW-1185">Reference proteome</keyword>
<dbReference type="AlphaFoldDB" id="A0AAE0L3A9"/>
<feature type="region of interest" description="Disordered" evidence="1">
    <location>
        <begin position="390"/>
        <end position="437"/>
    </location>
</feature>
<organism evidence="2 3">
    <name type="scientific">Cymbomonas tetramitiformis</name>
    <dbReference type="NCBI Taxonomy" id="36881"/>
    <lineage>
        <taxon>Eukaryota</taxon>
        <taxon>Viridiplantae</taxon>
        <taxon>Chlorophyta</taxon>
        <taxon>Pyramimonadophyceae</taxon>
        <taxon>Pyramimonadales</taxon>
        <taxon>Pyramimonadaceae</taxon>
        <taxon>Cymbomonas</taxon>
    </lineage>
</organism>
<comment type="caution">
    <text evidence="2">The sequence shown here is derived from an EMBL/GenBank/DDBJ whole genome shotgun (WGS) entry which is preliminary data.</text>
</comment>
<reference evidence="2 3" key="1">
    <citation type="journal article" date="2015" name="Genome Biol. Evol.">
        <title>Comparative Genomics of a Bacterivorous Green Alga Reveals Evolutionary Causalities and Consequences of Phago-Mixotrophic Mode of Nutrition.</title>
        <authorList>
            <person name="Burns J.A."/>
            <person name="Paasch A."/>
            <person name="Narechania A."/>
            <person name="Kim E."/>
        </authorList>
    </citation>
    <scope>NUCLEOTIDE SEQUENCE [LARGE SCALE GENOMIC DNA]</scope>
    <source>
        <strain evidence="2 3">PLY_AMNH</strain>
    </source>
</reference>
<feature type="compositionally biased region" description="Low complexity" evidence="1">
    <location>
        <begin position="425"/>
        <end position="437"/>
    </location>
</feature>
<evidence type="ECO:0000256" key="1">
    <source>
        <dbReference type="SAM" id="MobiDB-lite"/>
    </source>
</evidence>
<dbReference type="Proteomes" id="UP001190700">
    <property type="component" value="Unassembled WGS sequence"/>
</dbReference>
<dbReference type="EMBL" id="LGRX02010294">
    <property type="protein sequence ID" value="KAK3270601.1"/>
    <property type="molecule type" value="Genomic_DNA"/>
</dbReference>
<evidence type="ECO:0000313" key="3">
    <source>
        <dbReference type="Proteomes" id="UP001190700"/>
    </source>
</evidence>
<protein>
    <submittedName>
        <fullName evidence="2">Uncharacterized protein</fullName>
    </submittedName>
</protein>
<name>A0AAE0L3A9_9CHLO</name>